<comment type="caution">
    <text evidence="1">The sequence shown here is derived from an EMBL/GenBank/DDBJ whole genome shotgun (WGS) entry which is preliminary data.</text>
</comment>
<keyword evidence="2" id="KW-1185">Reference proteome</keyword>
<dbReference type="Proteomes" id="UP001314796">
    <property type="component" value="Unassembled WGS sequence"/>
</dbReference>
<evidence type="ECO:0000313" key="2">
    <source>
        <dbReference type="Proteomes" id="UP001314796"/>
    </source>
</evidence>
<sequence length="41" mass="5073">MYVLYEKEDAEGFHSARVRITKEFYNQYKDEIWHILGSLEY</sequence>
<proteinExistence type="predicted"/>
<dbReference type="EMBL" id="JAFBEE010000016">
    <property type="protein sequence ID" value="MBM7615704.1"/>
    <property type="molecule type" value="Genomic_DNA"/>
</dbReference>
<organism evidence="1 2">
    <name type="scientific">Alkaliphilus hydrothermalis</name>
    <dbReference type="NCBI Taxonomy" id="1482730"/>
    <lineage>
        <taxon>Bacteria</taxon>
        <taxon>Bacillati</taxon>
        <taxon>Bacillota</taxon>
        <taxon>Clostridia</taxon>
        <taxon>Peptostreptococcales</taxon>
        <taxon>Natronincolaceae</taxon>
        <taxon>Alkaliphilus</taxon>
    </lineage>
</organism>
<name>A0ABS2NRW2_9FIRM</name>
<accession>A0ABS2NRW2</accession>
<evidence type="ECO:0000313" key="1">
    <source>
        <dbReference type="EMBL" id="MBM7615704.1"/>
    </source>
</evidence>
<protein>
    <submittedName>
        <fullName evidence="1">Uncharacterized protein</fullName>
    </submittedName>
</protein>
<dbReference type="RefSeq" id="WP_279381052.1">
    <property type="nucleotide sequence ID" value="NZ_JAFBEE010000016.1"/>
</dbReference>
<gene>
    <name evidence="1" type="ORF">JOC73_002278</name>
</gene>
<reference evidence="1 2" key="1">
    <citation type="submission" date="2021-01" db="EMBL/GenBank/DDBJ databases">
        <title>Genomic Encyclopedia of Type Strains, Phase IV (KMG-IV): sequencing the most valuable type-strain genomes for metagenomic binning, comparative biology and taxonomic classification.</title>
        <authorList>
            <person name="Goeker M."/>
        </authorList>
    </citation>
    <scope>NUCLEOTIDE SEQUENCE [LARGE SCALE GENOMIC DNA]</scope>
    <source>
        <strain evidence="1 2">DSM 25890</strain>
    </source>
</reference>